<keyword evidence="2" id="KW-1185">Reference proteome</keyword>
<name>A0A089HJM2_PAEDU</name>
<dbReference type="OrthoDB" id="2085833at2"/>
<dbReference type="Proteomes" id="UP000029409">
    <property type="component" value="Chromosome"/>
</dbReference>
<reference evidence="1 2" key="1">
    <citation type="submission" date="2014-08" db="EMBL/GenBank/DDBJ databases">
        <title>Comparative genomics of the Paenibacillus odorifer group.</title>
        <authorList>
            <person name="den Bakker H.C."/>
            <person name="Tsai Y.-C."/>
            <person name="Martin N."/>
            <person name="Korlach J."/>
            <person name="Wiedmann M."/>
        </authorList>
    </citation>
    <scope>NUCLEOTIDE SEQUENCE [LARGE SCALE GENOMIC DNA]</scope>
    <source>
        <strain evidence="1 2">DSM 1735</strain>
    </source>
</reference>
<dbReference type="STRING" id="44251.PDUR_04285"/>
<dbReference type="eggNOG" id="ENOG502ZXMR">
    <property type="taxonomic scope" value="Bacteria"/>
</dbReference>
<protein>
    <submittedName>
        <fullName evidence="1">Uncharacterized protein</fullName>
    </submittedName>
</protein>
<proteinExistence type="predicted"/>
<organism evidence="1 2">
    <name type="scientific">Paenibacillus durus</name>
    <name type="common">Paenibacillus azotofixans</name>
    <dbReference type="NCBI Taxonomy" id="44251"/>
    <lineage>
        <taxon>Bacteria</taxon>
        <taxon>Bacillati</taxon>
        <taxon>Bacillota</taxon>
        <taxon>Bacilli</taxon>
        <taxon>Bacillales</taxon>
        <taxon>Paenibacillaceae</taxon>
        <taxon>Paenibacillus</taxon>
    </lineage>
</organism>
<accession>A0A089HJM2</accession>
<evidence type="ECO:0000313" key="1">
    <source>
        <dbReference type="EMBL" id="AIQ11297.1"/>
    </source>
</evidence>
<dbReference type="EMBL" id="CP009288">
    <property type="protein sequence ID" value="AIQ11297.1"/>
    <property type="molecule type" value="Genomic_DNA"/>
</dbReference>
<dbReference type="RefSeq" id="WP_042205216.1">
    <property type="nucleotide sequence ID" value="NZ_CP009288.1"/>
</dbReference>
<evidence type="ECO:0000313" key="2">
    <source>
        <dbReference type="Proteomes" id="UP000029409"/>
    </source>
</evidence>
<sequence length="162" mass="19110">MYLNKAIEKINNVKWDEVGTIVSEEDADLGREFLRRAAQFYKEESIKPLKPMFTHIAKLLGDTEEGVDISKYCSSKALELLVKNTSAKRIFEFYIQLAKYVDENPEYQKYLSVYEPLIRIFEKGGLFVFRMHELEIKNVAYISMNGWYERFVEMEPIDIDEL</sequence>
<dbReference type="KEGG" id="pdu:PDUR_04285"/>
<gene>
    <name evidence="1" type="ORF">PDUR_04285</name>
</gene>
<dbReference type="AlphaFoldDB" id="A0A089HJM2"/>